<feature type="domain" description="Myosin tail" evidence="12">
    <location>
        <begin position="5"/>
        <end position="149"/>
    </location>
</feature>
<reference evidence="13 14" key="1">
    <citation type="submission" date="2018-04" db="EMBL/GenBank/DDBJ databases">
        <authorList>
            <person name="Zhang X."/>
            <person name="Yuan J."/>
            <person name="Li F."/>
            <person name="Xiang J."/>
        </authorList>
    </citation>
    <scope>NUCLEOTIDE SEQUENCE [LARGE SCALE GENOMIC DNA]</scope>
    <source>
        <tissue evidence="13">Muscle</tissue>
    </source>
</reference>
<keyword evidence="8" id="KW-0505">Motor protein</keyword>
<evidence type="ECO:0000259" key="12">
    <source>
        <dbReference type="Pfam" id="PF01576"/>
    </source>
</evidence>
<keyword evidence="6" id="KW-0175">Coiled coil</keyword>
<protein>
    <recommendedName>
        <fullName evidence="3">Paramyosin</fullName>
    </recommendedName>
</protein>
<dbReference type="GO" id="GO:0016459">
    <property type="term" value="C:myosin complex"/>
    <property type="evidence" value="ECO:0007669"/>
    <property type="project" value="InterPro"/>
</dbReference>
<evidence type="ECO:0000256" key="1">
    <source>
        <dbReference type="ARBA" id="ARBA00004657"/>
    </source>
</evidence>
<comment type="subcellular location">
    <subcellularLocation>
        <location evidence="1">Cytoplasm</location>
        <location evidence="1">Myofibril</location>
    </subcellularLocation>
</comment>
<keyword evidence="9" id="KW-0514">Muscle protein</keyword>
<dbReference type="GO" id="GO:0030016">
    <property type="term" value="C:myofibril"/>
    <property type="evidence" value="ECO:0007669"/>
    <property type="project" value="UniProtKB-SubCell"/>
</dbReference>
<evidence type="ECO:0000256" key="6">
    <source>
        <dbReference type="ARBA" id="ARBA00023054"/>
    </source>
</evidence>
<comment type="similarity">
    <text evidence="2">Belongs to the paramyosin family.</text>
</comment>
<evidence type="ECO:0000256" key="8">
    <source>
        <dbReference type="ARBA" id="ARBA00023175"/>
    </source>
</evidence>
<dbReference type="STRING" id="6689.A0A423SX59"/>
<gene>
    <name evidence="13" type="ORF">C7M84_013124</name>
</gene>
<keyword evidence="5" id="KW-0963">Cytoplasm</keyword>
<keyword evidence="7" id="KW-0518">Myosin</keyword>
<evidence type="ECO:0000256" key="11">
    <source>
        <dbReference type="SAM" id="MobiDB-lite"/>
    </source>
</evidence>
<dbReference type="SUPFAM" id="SSF57997">
    <property type="entry name" value="Tropomyosin"/>
    <property type="match status" value="1"/>
</dbReference>
<comment type="function">
    <text evidence="10">Paramyosin is a major structural component of many thick filaments isolated from invertebrate muscles.</text>
</comment>
<evidence type="ECO:0000256" key="5">
    <source>
        <dbReference type="ARBA" id="ARBA00022490"/>
    </source>
</evidence>
<evidence type="ECO:0000256" key="3">
    <source>
        <dbReference type="ARBA" id="ARBA00018623"/>
    </source>
</evidence>
<keyword evidence="4" id="KW-0787">Thick filament</keyword>
<evidence type="ECO:0000313" key="14">
    <source>
        <dbReference type="Proteomes" id="UP000283509"/>
    </source>
</evidence>
<dbReference type="PANTHER" id="PTHR46349:SF6">
    <property type="entry name" value="MYOSIN-6-LIKE"/>
    <property type="match status" value="1"/>
</dbReference>
<evidence type="ECO:0000256" key="9">
    <source>
        <dbReference type="ARBA" id="ARBA00023179"/>
    </source>
</evidence>
<dbReference type="InterPro" id="IPR002928">
    <property type="entry name" value="Myosin_tail"/>
</dbReference>
<dbReference type="AlphaFoldDB" id="A0A423SX59"/>
<evidence type="ECO:0000313" key="13">
    <source>
        <dbReference type="EMBL" id="ROT68723.1"/>
    </source>
</evidence>
<reference evidence="13 14" key="2">
    <citation type="submission" date="2019-01" db="EMBL/GenBank/DDBJ databases">
        <title>The decoding of complex shrimp genome reveals the adaptation for benthos swimmer, frequently molting mechanism and breeding impact on genome.</title>
        <authorList>
            <person name="Sun Y."/>
            <person name="Gao Y."/>
            <person name="Yu Y."/>
        </authorList>
    </citation>
    <scope>NUCLEOTIDE SEQUENCE [LARGE SCALE GENOMIC DNA]</scope>
    <source>
        <tissue evidence="13">Muscle</tissue>
    </source>
</reference>
<name>A0A423SX59_PENVA</name>
<organism evidence="13 14">
    <name type="scientific">Penaeus vannamei</name>
    <name type="common">Whiteleg shrimp</name>
    <name type="synonym">Litopenaeus vannamei</name>
    <dbReference type="NCBI Taxonomy" id="6689"/>
    <lineage>
        <taxon>Eukaryota</taxon>
        <taxon>Metazoa</taxon>
        <taxon>Ecdysozoa</taxon>
        <taxon>Arthropoda</taxon>
        <taxon>Crustacea</taxon>
        <taxon>Multicrustacea</taxon>
        <taxon>Malacostraca</taxon>
        <taxon>Eumalacostraca</taxon>
        <taxon>Eucarida</taxon>
        <taxon>Decapoda</taxon>
        <taxon>Dendrobranchiata</taxon>
        <taxon>Penaeoidea</taxon>
        <taxon>Penaeidae</taxon>
        <taxon>Penaeus</taxon>
    </lineage>
</organism>
<dbReference type="PANTHER" id="PTHR46349">
    <property type="entry name" value="CINGULIN-LIKE PROTEIN 1-RELATED"/>
    <property type="match status" value="1"/>
</dbReference>
<dbReference type="GO" id="GO:0032982">
    <property type="term" value="C:myosin filament"/>
    <property type="evidence" value="ECO:0007669"/>
    <property type="project" value="UniProtKB-KW"/>
</dbReference>
<evidence type="ECO:0000256" key="10">
    <source>
        <dbReference type="ARBA" id="ARBA00049580"/>
    </source>
</evidence>
<evidence type="ECO:0000256" key="7">
    <source>
        <dbReference type="ARBA" id="ARBA00023123"/>
    </source>
</evidence>
<comment type="caution">
    <text evidence="13">The sequence shown here is derived from an EMBL/GenBank/DDBJ whole genome shotgun (WGS) entry which is preliminary data.</text>
</comment>
<evidence type="ECO:0000256" key="2">
    <source>
        <dbReference type="ARBA" id="ARBA00008447"/>
    </source>
</evidence>
<dbReference type="Proteomes" id="UP000283509">
    <property type="component" value="Unassembled WGS sequence"/>
</dbReference>
<dbReference type="Gene3D" id="1.20.5.170">
    <property type="match status" value="1"/>
</dbReference>
<proteinExistence type="inferred from homology"/>
<sequence length="151" mass="17696">MVDAARLADELRAEQDHAQNSEKMRKGLEVSVKDLQSRLDDFESSAHKTGKKALAKLEARIRELETQLDDEARRHADAQKNLRKCERRIKELSFQSDEDKKNHERMQDLVDKLQQKIKTYKRQIEEAEEIAALNLAKYRKAQQELESVHRS</sequence>
<feature type="region of interest" description="Disordered" evidence="11">
    <location>
        <begin position="1"/>
        <end position="28"/>
    </location>
</feature>
<dbReference type="EMBL" id="QCYY01002640">
    <property type="protein sequence ID" value="ROT68723.1"/>
    <property type="molecule type" value="Genomic_DNA"/>
</dbReference>
<evidence type="ECO:0000256" key="4">
    <source>
        <dbReference type="ARBA" id="ARBA00022433"/>
    </source>
</evidence>
<dbReference type="Pfam" id="PF01576">
    <property type="entry name" value="Myosin_tail_1"/>
    <property type="match status" value="1"/>
</dbReference>
<accession>A0A423SX59</accession>
<keyword evidence="14" id="KW-1185">Reference proteome</keyword>